<evidence type="ECO:0000256" key="2">
    <source>
        <dbReference type="ARBA" id="ARBA00022692"/>
    </source>
</evidence>
<dbReference type="Proteomes" id="UP000433483">
    <property type="component" value="Unassembled WGS sequence"/>
</dbReference>
<comment type="subcellular location">
    <subcellularLocation>
        <location evidence="1">Membrane</location>
    </subcellularLocation>
</comment>
<dbReference type="OrthoDB" id="7984201at2759"/>
<keyword evidence="14" id="KW-1185">Reference proteome</keyword>
<dbReference type="SUPFAM" id="SSF51695">
    <property type="entry name" value="PLC-like phosphodiesterases"/>
    <property type="match status" value="1"/>
</dbReference>
<evidence type="ECO:0000256" key="1">
    <source>
        <dbReference type="ARBA" id="ARBA00004370"/>
    </source>
</evidence>
<dbReference type="PANTHER" id="PTHR35518:SF2">
    <property type="entry name" value="MAINTENANCE OF TELOMERE CAPPING PROTEIN 6"/>
    <property type="match status" value="1"/>
</dbReference>
<evidence type="ECO:0000256" key="5">
    <source>
        <dbReference type="SAM" id="SignalP"/>
    </source>
</evidence>
<dbReference type="EMBL" id="QXFZ01003892">
    <property type="protein sequence ID" value="KAE9066567.1"/>
    <property type="molecule type" value="Genomic_DNA"/>
</dbReference>
<evidence type="ECO:0000313" key="9">
    <source>
        <dbReference type="EMBL" id="KAE9077282.1"/>
    </source>
</evidence>
<evidence type="ECO:0000256" key="3">
    <source>
        <dbReference type="ARBA" id="ARBA00022989"/>
    </source>
</evidence>
<evidence type="ECO:0000313" key="10">
    <source>
        <dbReference type="EMBL" id="KAE9168507.1"/>
    </source>
</evidence>
<proteinExistence type="predicted"/>
<keyword evidence="2" id="KW-0812">Transmembrane</keyword>
<evidence type="ECO:0000313" key="16">
    <source>
        <dbReference type="Proteomes" id="UP000440367"/>
    </source>
</evidence>
<evidence type="ECO:0000313" key="8">
    <source>
        <dbReference type="EMBL" id="KAE9066567.1"/>
    </source>
</evidence>
<feature type="chain" id="PRO_5036164142" description="PLC-like phosphodiesterase" evidence="5">
    <location>
        <begin position="26"/>
        <end position="856"/>
    </location>
</feature>
<dbReference type="GO" id="GO:0006629">
    <property type="term" value="P:lipid metabolic process"/>
    <property type="evidence" value="ECO:0007669"/>
    <property type="project" value="InterPro"/>
</dbReference>
<evidence type="ECO:0000313" key="6">
    <source>
        <dbReference type="EMBL" id="KAE8920816.1"/>
    </source>
</evidence>
<dbReference type="Proteomes" id="UP000440732">
    <property type="component" value="Unassembled WGS sequence"/>
</dbReference>
<dbReference type="InterPro" id="IPR051008">
    <property type="entry name" value="Telomere_Capping_Maintenance"/>
</dbReference>
<sequence>MLARRAWLAMVLATTLVALFSSSSAWSLAPHELRRLNDQEFYQRLLTQQAQMADDRATCEEMLRDSFLSKYLTKLPTFGGFQSCVNANIFDLYPAIENSKCDLGTLASLVSGDSKESVAFMGVLSTLLGGVTGAKSTTDLSATLSSWSTNSSTLQGFCTIMNNQAGPCIEALVPVIISLLESDAMCCHELNGYLEVMKLLVPTGQTLEETIFGFVNGIHQTMCTTINSDRELCSPSMASYLSDVVTRNDSLLGAIIFKAGVPLYASRQSDICSSLETPRLASGLVNSGSIPYYAASCCVSGFSSLLQSVDSVVTHLSGNSMAELFDLITGHQNSASRFSTFYPATQECSFGGVCAKPNFTLSASNSSNATSPFSGDVDSKTRRPEGVKCTLTRVCNRDNVCSEVCEAGTASIEPWVANAIAYQRSLSYAESLCYAELPGTHNSVITQARGYGNRDQLFNAALNASNADSYMRTSNQFLSLTDQLNLGARFLELDTHFFASSLREGHCSKWDVSLLNSLSTSMVASLKDVLHVSGDGSTVEWESSLIGCLPSLSGIRAEEQRLHNESLVEVASWLARNPNDLVVIYVEIGDEVKTFSKMDALLALYAKTFGDLVFTPSNLEVAGGDWSGFQLNDLIAHGKRLILVTEPEANDQMFYMREVCGGWTDIPTSKSGPPGTFFNETTNAGKIIRAFESELHYATLNAGGSVGGTRNVDTAAEPGNVNATSLPVFVGAGVNILAPDGLDGATMAAMVWTWASNEPTAGSTAVQLSAVDSRWHGAVDSTSISHVACVSSSNRMAWKVVRQGSSCPIGYSTGAPRLAVENVALLTVLRAEGGNVTAQLDVDLSSFSIQVTAHIN</sequence>
<dbReference type="Proteomes" id="UP000460718">
    <property type="component" value="Unassembled WGS sequence"/>
</dbReference>
<evidence type="ECO:0000256" key="4">
    <source>
        <dbReference type="ARBA" id="ARBA00023136"/>
    </source>
</evidence>
<name>A0A6A3HE05_9STRA</name>
<evidence type="ECO:0000313" key="7">
    <source>
        <dbReference type="EMBL" id="KAE8967761.1"/>
    </source>
</evidence>
<evidence type="ECO:0000313" key="15">
    <source>
        <dbReference type="Proteomes" id="UP000437068"/>
    </source>
</evidence>
<accession>A0A6A3HE05</accession>
<dbReference type="EMBL" id="QXGB01003883">
    <property type="protein sequence ID" value="KAE9168507.1"/>
    <property type="molecule type" value="Genomic_DNA"/>
</dbReference>
<evidence type="ECO:0000313" key="19">
    <source>
        <dbReference type="Proteomes" id="UP000460718"/>
    </source>
</evidence>
<dbReference type="AlphaFoldDB" id="A0A6A3HE05"/>
<comment type="caution">
    <text evidence="7">The sequence shown here is derived from an EMBL/GenBank/DDBJ whole genome shotgun (WGS) entry which is preliminary data.</text>
</comment>
<dbReference type="EMBL" id="QXGD01003740">
    <property type="protein sequence ID" value="KAE9174862.1"/>
    <property type="molecule type" value="Genomic_DNA"/>
</dbReference>
<reference evidence="7 19" key="1">
    <citation type="submission" date="2018-09" db="EMBL/GenBank/DDBJ databases">
        <title>Genomic investigation of the strawberry pathogen Phytophthora fragariae indicates pathogenicity is determined by transcriptional variation in three key races.</title>
        <authorList>
            <person name="Adams T.M."/>
            <person name="Armitage A.D."/>
            <person name="Sobczyk M.K."/>
            <person name="Bates H.J."/>
            <person name="Dunwell J.M."/>
            <person name="Nellist C.F."/>
            <person name="Harrison R.J."/>
        </authorList>
    </citation>
    <scope>NUCLEOTIDE SEQUENCE [LARGE SCALE GENOMIC DNA]</scope>
    <source>
        <strain evidence="12 15">A4</strain>
        <strain evidence="11 16">BC-1</strain>
        <strain evidence="10 14">NOV-27</strain>
        <strain evidence="9 17">NOV-5</strain>
        <strain evidence="8 18">NOV-71</strain>
        <strain evidence="6 13">NOV-9</strain>
        <strain evidence="7 19">SCRP245</strain>
    </source>
</reference>
<dbReference type="EMBL" id="QXGE01003831">
    <property type="protein sequence ID" value="KAE9273120.1"/>
    <property type="molecule type" value="Genomic_DNA"/>
</dbReference>
<evidence type="ECO:0000313" key="17">
    <source>
        <dbReference type="Proteomes" id="UP000440732"/>
    </source>
</evidence>
<gene>
    <name evidence="12" type="ORF">PF001_g27647</name>
    <name evidence="11" type="ORF">PF002_g28933</name>
    <name evidence="10" type="ORF">PF005_g28347</name>
    <name evidence="9" type="ORF">PF006_g27954</name>
    <name evidence="8" type="ORF">PF007_g28399</name>
    <name evidence="6" type="ORF">PF009_g28895</name>
    <name evidence="7" type="ORF">PF011_g27440</name>
</gene>
<evidence type="ECO:0000313" key="11">
    <source>
        <dbReference type="EMBL" id="KAE9174862.1"/>
    </source>
</evidence>
<dbReference type="PANTHER" id="PTHR35518">
    <property type="entry name" value="MAINTENANCE OF TELOMOERE CAPPING"/>
    <property type="match status" value="1"/>
</dbReference>
<evidence type="ECO:0000313" key="13">
    <source>
        <dbReference type="Proteomes" id="UP000429523"/>
    </source>
</evidence>
<dbReference type="InterPro" id="IPR017946">
    <property type="entry name" value="PLC-like_Pdiesterase_TIM-brl"/>
</dbReference>
<keyword evidence="3" id="KW-1133">Transmembrane helix</keyword>
<dbReference type="EMBL" id="QXFW01003991">
    <property type="protein sequence ID" value="KAE8967761.1"/>
    <property type="molecule type" value="Genomic_DNA"/>
</dbReference>
<dbReference type="Proteomes" id="UP000429523">
    <property type="component" value="Unassembled WGS sequence"/>
</dbReference>
<dbReference type="GO" id="GO:0008081">
    <property type="term" value="F:phosphoric diester hydrolase activity"/>
    <property type="evidence" value="ECO:0007669"/>
    <property type="project" value="InterPro"/>
</dbReference>
<evidence type="ECO:0000313" key="14">
    <source>
        <dbReference type="Proteomes" id="UP000433483"/>
    </source>
</evidence>
<dbReference type="GO" id="GO:0016020">
    <property type="term" value="C:membrane"/>
    <property type="evidence" value="ECO:0007669"/>
    <property type="project" value="UniProtKB-SubCell"/>
</dbReference>
<dbReference type="Proteomes" id="UP000441208">
    <property type="component" value="Unassembled WGS sequence"/>
</dbReference>
<evidence type="ECO:0000313" key="18">
    <source>
        <dbReference type="Proteomes" id="UP000441208"/>
    </source>
</evidence>
<keyword evidence="4" id="KW-0472">Membrane</keyword>
<dbReference type="Gene3D" id="3.20.20.190">
    <property type="entry name" value="Phosphatidylinositol (PI) phosphodiesterase"/>
    <property type="match status" value="1"/>
</dbReference>
<dbReference type="EMBL" id="QXGA01003991">
    <property type="protein sequence ID" value="KAE9077282.1"/>
    <property type="molecule type" value="Genomic_DNA"/>
</dbReference>
<protein>
    <recommendedName>
        <fullName evidence="20">PLC-like phosphodiesterase</fullName>
    </recommendedName>
</protein>
<dbReference type="Proteomes" id="UP000437068">
    <property type="component" value="Unassembled WGS sequence"/>
</dbReference>
<keyword evidence="5" id="KW-0732">Signal</keyword>
<dbReference type="EMBL" id="QXGF01003804">
    <property type="protein sequence ID" value="KAE8920816.1"/>
    <property type="molecule type" value="Genomic_DNA"/>
</dbReference>
<evidence type="ECO:0008006" key="20">
    <source>
        <dbReference type="Google" id="ProtNLM"/>
    </source>
</evidence>
<evidence type="ECO:0000313" key="12">
    <source>
        <dbReference type="EMBL" id="KAE9273120.1"/>
    </source>
</evidence>
<organism evidence="7 19">
    <name type="scientific">Phytophthora fragariae</name>
    <dbReference type="NCBI Taxonomy" id="53985"/>
    <lineage>
        <taxon>Eukaryota</taxon>
        <taxon>Sar</taxon>
        <taxon>Stramenopiles</taxon>
        <taxon>Oomycota</taxon>
        <taxon>Peronosporomycetes</taxon>
        <taxon>Peronosporales</taxon>
        <taxon>Peronosporaceae</taxon>
        <taxon>Phytophthora</taxon>
    </lineage>
</organism>
<feature type="signal peptide" evidence="5">
    <location>
        <begin position="1"/>
        <end position="25"/>
    </location>
</feature>
<dbReference type="Proteomes" id="UP000440367">
    <property type="component" value="Unassembled WGS sequence"/>
</dbReference>